<dbReference type="SUPFAM" id="SSF48452">
    <property type="entry name" value="TPR-like"/>
    <property type="match status" value="3"/>
</dbReference>
<organism evidence="7 8">
    <name type="scientific">Solimonas terrae</name>
    <dbReference type="NCBI Taxonomy" id="1396819"/>
    <lineage>
        <taxon>Bacteria</taxon>
        <taxon>Pseudomonadati</taxon>
        <taxon>Pseudomonadota</taxon>
        <taxon>Gammaproteobacteria</taxon>
        <taxon>Nevskiales</taxon>
        <taxon>Nevskiaceae</taxon>
        <taxon>Solimonas</taxon>
    </lineage>
</organism>
<dbReference type="EMBL" id="JAAMOW010000005">
    <property type="protein sequence ID" value="NGY05476.1"/>
    <property type="molecule type" value="Genomic_DNA"/>
</dbReference>
<dbReference type="InterPro" id="IPR017441">
    <property type="entry name" value="Protein_kinase_ATP_BS"/>
</dbReference>
<feature type="binding site" evidence="5">
    <location>
        <position position="41"/>
    </location>
    <ligand>
        <name>ATP</name>
        <dbReference type="ChEBI" id="CHEBI:30616"/>
    </ligand>
</feature>
<keyword evidence="2 5" id="KW-0547">Nucleotide-binding</keyword>
<dbReference type="InterPro" id="IPR011990">
    <property type="entry name" value="TPR-like_helical_dom_sf"/>
</dbReference>
<dbReference type="PROSITE" id="PS50011">
    <property type="entry name" value="PROTEIN_KINASE_DOM"/>
    <property type="match status" value="1"/>
</dbReference>
<gene>
    <name evidence="7" type="ORF">G7Y85_11905</name>
</gene>
<sequence>MSETLPARLGPYRILRLLGEGSSGRVYLAEQDEPRREVALKVLRNTALSGDARLRFAREAELLAQLEHPGIARVYAAGVIDTDTGPLPYLALEYVHGVELLEYARRHALDLAAKLALVAAICRAVHYAHARGIVHRDLKPANILVDADGQPHILDFGIAHVAQDRFATMTIAGQVLGTVPYMSAEQLAGRVGASDPRCDVYSLGVIAYELICGQLPYPGLSTSTVIEAIAIIRSGRIEKLSKLAPQARGDVETVVMKAMAQEAPRRYGSAAELAADFERYLQHQPIEARPPTARYLLGLFVRRHRAVSAAIAVAILALVGAAVISLNYAISEARAHAIADQRAAEFAAVNRFLNEMLVSADPAHTRGRDVTVAETLDAARLQLPNDHSLTPEAGAALAATLSNTYAALGDVDTALKLARDARIESEKALGPGSEAAIRLRLAEASALHTAGDLKAGNALLAPLIDQPTPAGEDPRLRFQVRLEYATALLYMGEHELALQALEKLDKDATARLGASDSTTLEVAQGYTSILFNTGRYEQAIAGFRELIGRETAALGADHPMTLLTRMDYADRLRQLARYDEAEKQIRSVIADRTRVSGPTHYWTLLSNYVLCNVLDQAGHPQQAEAPIGPVVDGLRSSLGDRSSDTLNAMFLQANIERHLGHYALAERQYRDVIALRAQSDSATHPESLFPVEGLALTLIETGRSDEALRLLQDALPKADGRSEHNVLYGRLLGSYAYAQMRKGRWQDARVSLEKSAAIVGPPTLDLHHPVVQTVYARLLTVYRQLGLTQEADRLAPKVDPSP</sequence>
<dbReference type="InterPro" id="IPR000719">
    <property type="entry name" value="Prot_kinase_dom"/>
</dbReference>
<evidence type="ECO:0000256" key="4">
    <source>
        <dbReference type="ARBA" id="ARBA00022840"/>
    </source>
</evidence>
<evidence type="ECO:0000313" key="7">
    <source>
        <dbReference type="EMBL" id="NGY05476.1"/>
    </source>
</evidence>
<keyword evidence="3 7" id="KW-0418">Kinase</keyword>
<dbReference type="GO" id="GO:0005524">
    <property type="term" value="F:ATP binding"/>
    <property type="evidence" value="ECO:0007669"/>
    <property type="project" value="UniProtKB-UniRule"/>
</dbReference>
<evidence type="ECO:0000256" key="2">
    <source>
        <dbReference type="ARBA" id="ARBA00022741"/>
    </source>
</evidence>
<dbReference type="AlphaFoldDB" id="A0A6M2BS96"/>
<dbReference type="SUPFAM" id="SSF56112">
    <property type="entry name" value="Protein kinase-like (PK-like)"/>
    <property type="match status" value="1"/>
</dbReference>
<dbReference type="Proteomes" id="UP000472676">
    <property type="component" value="Unassembled WGS sequence"/>
</dbReference>
<keyword evidence="4 5" id="KW-0067">ATP-binding</keyword>
<proteinExistence type="predicted"/>
<accession>A0A6M2BS96</accession>
<dbReference type="InterPro" id="IPR011009">
    <property type="entry name" value="Kinase-like_dom_sf"/>
</dbReference>
<comment type="caution">
    <text evidence="7">The sequence shown here is derived from an EMBL/GenBank/DDBJ whole genome shotgun (WGS) entry which is preliminary data.</text>
</comment>
<name>A0A6M2BS96_9GAMM</name>
<dbReference type="PROSITE" id="PS00107">
    <property type="entry name" value="PROTEIN_KINASE_ATP"/>
    <property type="match status" value="1"/>
</dbReference>
<dbReference type="Pfam" id="PF13374">
    <property type="entry name" value="TPR_10"/>
    <property type="match status" value="2"/>
</dbReference>
<evidence type="ECO:0000313" key="8">
    <source>
        <dbReference type="Proteomes" id="UP000472676"/>
    </source>
</evidence>
<keyword evidence="1" id="KW-0808">Transferase</keyword>
<feature type="domain" description="Protein kinase" evidence="6">
    <location>
        <begin position="12"/>
        <end position="281"/>
    </location>
</feature>
<dbReference type="RefSeq" id="WP_166257007.1">
    <property type="nucleotide sequence ID" value="NZ_JAAMOW010000005.1"/>
</dbReference>
<dbReference type="PROSITE" id="PS00108">
    <property type="entry name" value="PROTEIN_KINASE_ST"/>
    <property type="match status" value="1"/>
</dbReference>
<dbReference type="InterPro" id="IPR008271">
    <property type="entry name" value="Ser/Thr_kinase_AS"/>
</dbReference>
<dbReference type="Gene3D" id="3.30.200.20">
    <property type="entry name" value="Phosphorylase Kinase, domain 1"/>
    <property type="match status" value="1"/>
</dbReference>
<dbReference type="Gene3D" id="1.10.510.10">
    <property type="entry name" value="Transferase(Phosphotransferase) domain 1"/>
    <property type="match status" value="1"/>
</dbReference>
<dbReference type="PANTHER" id="PTHR43289">
    <property type="entry name" value="MITOGEN-ACTIVATED PROTEIN KINASE KINASE KINASE 20-RELATED"/>
    <property type="match status" value="1"/>
</dbReference>
<dbReference type="Gene3D" id="1.25.40.10">
    <property type="entry name" value="Tetratricopeptide repeat domain"/>
    <property type="match status" value="2"/>
</dbReference>
<protein>
    <submittedName>
        <fullName evidence="7">Protein kinase</fullName>
    </submittedName>
</protein>
<dbReference type="Pfam" id="PF00069">
    <property type="entry name" value="Pkinase"/>
    <property type="match status" value="1"/>
</dbReference>
<evidence type="ECO:0000256" key="5">
    <source>
        <dbReference type="PROSITE-ProRule" id="PRU10141"/>
    </source>
</evidence>
<dbReference type="PANTHER" id="PTHR43289:SF6">
    <property type="entry name" value="SERINE_THREONINE-PROTEIN KINASE NEKL-3"/>
    <property type="match status" value="1"/>
</dbReference>
<dbReference type="GO" id="GO:0004674">
    <property type="term" value="F:protein serine/threonine kinase activity"/>
    <property type="evidence" value="ECO:0007669"/>
    <property type="project" value="TreeGrafter"/>
</dbReference>
<evidence type="ECO:0000256" key="1">
    <source>
        <dbReference type="ARBA" id="ARBA00022679"/>
    </source>
</evidence>
<keyword evidence="8" id="KW-1185">Reference proteome</keyword>
<evidence type="ECO:0000256" key="3">
    <source>
        <dbReference type="ARBA" id="ARBA00022777"/>
    </source>
</evidence>
<evidence type="ECO:0000259" key="6">
    <source>
        <dbReference type="PROSITE" id="PS50011"/>
    </source>
</evidence>
<dbReference type="SMART" id="SM00220">
    <property type="entry name" value="S_TKc"/>
    <property type="match status" value="1"/>
</dbReference>
<reference evidence="7 8" key="1">
    <citation type="journal article" date="2014" name="Int. J. Syst. Evol. Microbiol.">
        <title>Solimonas terrae sp. nov., isolated from soil.</title>
        <authorList>
            <person name="Kim S.J."/>
            <person name="Moon J.Y."/>
            <person name="Weon H.Y."/>
            <person name="Ahn J.H."/>
            <person name="Chen W.M."/>
            <person name="Kwon S.W."/>
        </authorList>
    </citation>
    <scope>NUCLEOTIDE SEQUENCE [LARGE SCALE GENOMIC DNA]</scope>
    <source>
        <strain evidence="7 8">KIS83-12</strain>
    </source>
</reference>
<dbReference type="CDD" id="cd14014">
    <property type="entry name" value="STKc_PknB_like"/>
    <property type="match status" value="1"/>
</dbReference>